<dbReference type="AlphaFoldDB" id="A0A2T2WZS7"/>
<name>A0A2T2WZS7_9FIRM</name>
<proteinExistence type="predicted"/>
<reference evidence="1 2" key="1">
    <citation type="journal article" date="2014" name="BMC Genomics">
        <title>Comparison of environmental and isolate Sulfobacillus genomes reveals diverse carbon, sulfur, nitrogen, and hydrogen metabolisms.</title>
        <authorList>
            <person name="Justice N.B."/>
            <person name="Norman A."/>
            <person name="Brown C.T."/>
            <person name="Singh A."/>
            <person name="Thomas B.C."/>
            <person name="Banfield J.F."/>
        </authorList>
    </citation>
    <scope>NUCLEOTIDE SEQUENCE [LARGE SCALE GENOMIC DNA]</scope>
    <source>
        <strain evidence="1">AMDSBA1</strain>
    </source>
</reference>
<evidence type="ECO:0000313" key="1">
    <source>
        <dbReference type="EMBL" id="PSR27732.1"/>
    </source>
</evidence>
<protein>
    <submittedName>
        <fullName evidence="1">Uncharacterized protein</fullName>
    </submittedName>
</protein>
<accession>A0A2T2WZS7</accession>
<evidence type="ECO:0000313" key="2">
    <source>
        <dbReference type="Proteomes" id="UP000242699"/>
    </source>
</evidence>
<comment type="caution">
    <text evidence="1">The sequence shown here is derived from an EMBL/GenBank/DDBJ whole genome shotgun (WGS) entry which is preliminary data.</text>
</comment>
<sequence>MVGLDHRERGNLVRIDGPVLFLSAHDFRSPCLKAGLKDGGGESRTTLCMQIVVGVATYYILIVDLILDEWPGRCQCSAGGDTLESVWTGGMTAGFAYKIQAKGIFPYPFAVNKDSF</sequence>
<dbReference type="Proteomes" id="UP000242699">
    <property type="component" value="Unassembled WGS sequence"/>
</dbReference>
<gene>
    <name evidence="1" type="ORF">C7B43_11030</name>
</gene>
<organism evidence="1 2">
    <name type="scientific">Sulfobacillus benefaciens</name>
    <dbReference type="NCBI Taxonomy" id="453960"/>
    <lineage>
        <taxon>Bacteria</taxon>
        <taxon>Bacillati</taxon>
        <taxon>Bacillota</taxon>
        <taxon>Clostridia</taxon>
        <taxon>Eubacteriales</taxon>
        <taxon>Clostridiales Family XVII. Incertae Sedis</taxon>
        <taxon>Sulfobacillus</taxon>
    </lineage>
</organism>
<dbReference type="EMBL" id="PXYT01000024">
    <property type="protein sequence ID" value="PSR27732.1"/>
    <property type="molecule type" value="Genomic_DNA"/>
</dbReference>